<dbReference type="InterPro" id="IPR003719">
    <property type="entry name" value="Phenazine_PhzF-like"/>
</dbReference>
<dbReference type="PANTHER" id="PTHR13774">
    <property type="entry name" value="PHENAZINE BIOSYNTHESIS PROTEIN"/>
    <property type="match status" value="1"/>
</dbReference>
<dbReference type="Pfam" id="PF02567">
    <property type="entry name" value="PhzC-PhzF"/>
    <property type="match status" value="1"/>
</dbReference>
<organism evidence="1 2">
    <name type="scientific">Haladaptatus paucihalophilus DX253</name>
    <dbReference type="NCBI Taxonomy" id="797209"/>
    <lineage>
        <taxon>Archaea</taxon>
        <taxon>Methanobacteriati</taxon>
        <taxon>Methanobacteriota</taxon>
        <taxon>Stenosarchaea group</taxon>
        <taxon>Halobacteria</taxon>
        <taxon>Halobacteriales</taxon>
        <taxon>Haladaptataceae</taxon>
        <taxon>Haladaptatus</taxon>
    </lineage>
</organism>
<dbReference type="GO" id="GO:0016853">
    <property type="term" value="F:isomerase activity"/>
    <property type="evidence" value="ECO:0007669"/>
    <property type="project" value="UniProtKB-KW"/>
</dbReference>
<keyword evidence="2" id="KW-1185">Reference proteome</keyword>
<dbReference type="PANTHER" id="PTHR13774:SF32">
    <property type="entry name" value="ANTISENSE-ENHANCING SEQUENCE 1"/>
    <property type="match status" value="1"/>
</dbReference>
<keyword evidence="1" id="KW-0413">Isomerase</keyword>
<dbReference type="NCBIfam" id="TIGR00654">
    <property type="entry name" value="PhzF_family"/>
    <property type="match status" value="1"/>
</dbReference>
<sequence length="304" mass="34018">MYVVTYVLRMTDNPFHVVDVFARERYAGNQLAVVHDAASLTDEEMLDITRETNFSEATFIDSPETRDGGYDVRIFDPAEEIPFAGHPTLGTAFVIREFVRDDRPDELTLNLGVDQIPVHVERDEDGTESFWMHQIPPTFERTFDHALAARVLSLDEEDVDTEFPVQLVSTGLPTLVVPLRSLDAVRRAETNHEPYYEDLIEPHGNMNVVLFAPETEADNDLHARVFADCAGVPEDPATGSSNGCLAAYLVEHGYFDSDDIDVRVEQGYEMGRPSLLHLRASRTDENIDVRVGGRVIPVAEGTLL</sequence>
<dbReference type="EMBL" id="FRAN01000002">
    <property type="protein sequence ID" value="SHK52049.1"/>
    <property type="molecule type" value="Genomic_DNA"/>
</dbReference>
<protein>
    <submittedName>
        <fullName evidence="1">Trans-2,3-dihydro-3-hydroxyanthranilate isomerase</fullName>
    </submittedName>
</protein>
<dbReference type="Proteomes" id="UP000184203">
    <property type="component" value="Unassembled WGS sequence"/>
</dbReference>
<dbReference type="SUPFAM" id="SSF54506">
    <property type="entry name" value="Diaminopimelate epimerase-like"/>
    <property type="match status" value="1"/>
</dbReference>
<evidence type="ECO:0000313" key="2">
    <source>
        <dbReference type="Proteomes" id="UP000184203"/>
    </source>
</evidence>
<dbReference type="GO" id="GO:0005737">
    <property type="term" value="C:cytoplasm"/>
    <property type="evidence" value="ECO:0007669"/>
    <property type="project" value="TreeGrafter"/>
</dbReference>
<evidence type="ECO:0000313" key="1">
    <source>
        <dbReference type="EMBL" id="SHK52049.1"/>
    </source>
</evidence>
<dbReference type="Gene3D" id="3.10.310.10">
    <property type="entry name" value="Diaminopimelate Epimerase, Chain A, domain 1"/>
    <property type="match status" value="2"/>
</dbReference>
<dbReference type="PIRSF" id="PIRSF016184">
    <property type="entry name" value="PhzC_PhzF"/>
    <property type="match status" value="1"/>
</dbReference>
<reference evidence="2" key="1">
    <citation type="submission" date="2016-11" db="EMBL/GenBank/DDBJ databases">
        <authorList>
            <person name="Varghese N."/>
            <person name="Submissions S."/>
        </authorList>
    </citation>
    <scope>NUCLEOTIDE SEQUENCE [LARGE SCALE GENOMIC DNA]</scope>
    <source>
        <strain evidence="2">DX253</strain>
    </source>
</reference>
<gene>
    <name evidence="1" type="ORF">SAMN05444342_1535</name>
</gene>
<proteinExistence type="predicted"/>
<accession>A0A1M6T588</accession>
<name>A0A1M6T588_HALPU</name>
<dbReference type="AlphaFoldDB" id="A0A1M6T588"/>